<dbReference type="NCBIfam" id="NF033788">
    <property type="entry name" value="HTH_metalloreg"/>
    <property type="match status" value="1"/>
</dbReference>
<organism evidence="5 6">
    <name type="scientific">Alicyclobacillus sacchari</name>
    <dbReference type="NCBI Taxonomy" id="392010"/>
    <lineage>
        <taxon>Bacteria</taxon>
        <taxon>Bacillati</taxon>
        <taxon>Bacillota</taxon>
        <taxon>Bacilli</taxon>
        <taxon>Bacillales</taxon>
        <taxon>Alicyclobacillaceae</taxon>
        <taxon>Alicyclobacillus</taxon>
    </lineage>
</organism>
<sequence length="107" mass="12123">MEFDQLAEALKALGDPTRLKIVALLQTRDCCVCELVPMFGISQPAISKHMSRLKTSGLVKETRKGMWVFYSLNRERLNEIGLSLANLPDLSEELRQLEQKGMLVQCE</sequence>
<dbReference type="AlphaFoldDB" id="A0A4R8LC03"/>
<dbReference type="PRINTS" id="PR00778">
    <property type="entry name" value="HTHARSR"/>
</dbReference>
<dbReference type="SUPFAM" id="SSF46785">
    <property type="entry name" value="Winged helix' DNA-binding domain"/>
    <property type="match status" value="1"/>
</dbReference>
<dbReference type="RefSeq" id="WP_067623251.1">
    <property type="nucleotide sequence ID" value="NZ_BSUS01000001.1"/>
</dbReference>
<evidence type="ECO:0000256" key="3">
    <source>
        <dbReference type="ARBA" id="ARBA00023163"/>
    </source>
</evidence>
<reference evidence="5 6" key="1">
    <citation type="submission" date="2019-03" db="EMBL/GenBank/DDBJ databases">
        <title>Genomic Encyclopedia of Type Strains, Phase IV (KMG-IV): sequencing the most valuable type-strain genomes for metagenomic binning, comparative biology and taxonomic classification.</title>
        <authorList>
            <person name="Goeker M."/>
        </authorList>
    </citation>
    <scope>NUCLEOTIDE SEQUENCE [LARGE SCALE GENOMIC DNA]</scope>
    <source>
        <strain evidence="5 6">DSM 17974</strain>
    </source>
</reference>
<feature type="domain" description="HTH arsR-type" evidence="4">
    <location>
        <begin position="1"/>
        <end position="92"/>
    </location>
</feature>
<dbReference type="OrthoDB" id="9798835at2"/>
<gene>
    <name evidence="5" type="ORF">C7445_12113</name>
</gene>
<dbReference type="GO" id="GO:0003700">
    <property type="term" value="F:DNA-binding transcription factor activity"/>
    <property type="evidence" value="ECO:0007669"/>
    <property type="project" value="InterPro"/>
</dbReference>
<keyword evidence="6" id="KW-1185">Reference proteome</keyword>
<dbReference type="InterPro" id="IPR051081">
    <property type="entry name" value="HTH_MetalResp_TranReg"/>
</dbReference>
<evidence type="ECO:0000259" key="4">
    <source>
        <dbReference type="PROSITE" id="PS50987"/>
    </source>
</evidence>
<keyword evidence="2" id="KW-0238">DNA-binding</keyword>
<accession>A0A4R8LC03</accession>
<dbReference type="PROSITE" id="PS50987">
    <property type="entry name" value="HTH_ARSR_2"/>
    <property type="match status" value="1"/>
</dbReference>
<protein>
    <submittedName>
        <fullName evidence="5">ArsR family transcriptional regulator</fullName>
    </submittedName>
</protein>
<name>A0A4R8LC03_9BACL</name>
<dbReference type="SMART" id="SM00418">
    <property type="entry name" value="HTH_ARSR"/>
    <property type="match status" value="1"/>
</dbReference>
<dbReference type="PANTHER" id="PTHR33154:SF18">
    <property type="entry name" value="ARSENICAL RESISTANCE OPERON REPRESSOR"/>
    <property type="match status" value="1"/>
</dbReference>
<dbReference type="EMBL" id="SORF01000021">
    <property type="protein sequence ID" value="TDY40463.1"/>
    <property type="molecule type" value="Genomic_DNA"/>
</dbReference>
<dbReference type="Gene3D" id="1.10.10.10">
    <property type="entry name" value="Winged helix-like DNA-binding domain superfamily/Winged helix DNA-binding domain"/>
    <property type="match status" value="1"/>
</dbReference>
<keyword evidence="1" id="KW-0805">Transcription regulation</keyword>
<keyword evidence="3" id="KW-0804">Transcription</keyword>
<dbReference type="InterPro" id="IPR001845">
    <property type="entry name" value="HTH_ArsR_DNA-bd_dom"/>
</dbReference>
<dbReference type="Proteomes" id="UP000294581">
    <property type="component" value="Unassembled WGS sequence"/>
</dbReference>
<dbReference type="GO" id="GO:0003677">
    <property type="term" value="F:DNA binding"/>
    <property type="evidence" value="ECO:0007669"/>
    <property type="project" value="UniProtKB-KW"/>
</dbReference>
<dbReference type="InterPro" id="IPR036388">
    <property type="entry name" value="WH-like_DNA-bd_sf"/>
</dbReference>
<comment type="caution">
    <text evidence="5">The sequence shown here is derived from an EMBL/GenBank/DDBJ whole genome shotgun (WGS) entry which is preliminary data.</text>
</comment>
<dbReference type="InterPro" id="IPR011991">
    <property type="entry name" value="ArsR-like_HTH"/>
</dbReference>
<evidence type="ECO:0000256" key="1">
    <source>
        <dbReference type="ARBA" id="ARBA00023015"/>
    </source>
</evidence>
<evidence type="ECO:0000313" key="5">
    <source>
        <dbReference type="EMBL" id="TDY40463.1"/>
    </source>
</evidence>
<evidence type="ECO:0000313" key="6">
    <source>
        <dbReference type="Proteomes" id="UP000294581"/>
    </source>
</evidence>
<dbReference type="CDD" id="cd00090">
    <property type="entry name" value="HTH_ARSR"/>
    <property type="match status" value="1"/>
</dbReference>
<evidence type="ECO:0000256" key="2">
    <source>
        <dbReference type="ARBA" id="ARBA00023125"/>
    </source>
</evidence>
<dbReference type="PANTHER" id="PTHR33154">
    <property type="entry name" value="TRANSCRIPTIONAL REGULATOR, ARSR FAMILY"/>
    <property type="match status" value="1"/>
</dbReference>
<dbReference type="Pfam" id="PF01022">
    <property type="entry name" value="HTH_5"/>
    <property type="match status" value="1"/>
</dbReference>
<proteinExistence type="predicted"/>
<dbReference type="InterPro" id="IPR036390">
    <property type="entry name" value="WH_DNA-bd_sf"/>
</dbReference>